<keyword evidence="4" id="KW-0805">Transcription regulation</keyword>
<evidence type="ECO:0000256" key="3">
    <source>
        <dbReference type="ARBA" id="ARBA00022884"/>
    </source>
</evidence>
<evidence type="ECO:0000256" key="2">
    <source>
        <dbReference type="ARBA" id="ARBA00022553"/>
    </source>
</evidence>
<gene>
    <name evidence="9" type="ORF">AMS68_004630</name>
</gene>
<feature type="compositionally biased region" description="Low complexity" evidence="7">
    <location>
        <begin position="851"/>
        <end position="868"/>
    </location>
</feature>
<feature type="compositionally biased region" description="Polar residues" evidence="7">
    <location>
        <begin position="1202"/>
        <end position="1214"/>
    </location>
</feature>
<feature type="compositionally biased region" description="Basic residues" evidence="7">
    <location>
        <begin position="1129"/>
        <end position="1139"/>
    </location>
</feature>
<feature type="region of interest" description="Disordered" evidence="7">
    <location>
        <begin position="1"/>
        <end position="22"/>
    </location>
</feature>
<dbReference type="InterPro" id="IPR036322">
    <property type="entry name" value="WD40_repeat_dom_sf"/>
</dbReference>
<feature type="region of interest" description="Disordered" evidence="7">
    <location>
        <begin position="405"/>
        <end position="472"/>
    </location>
</feature>
<dbReference type="Proteomes" id="UP000503462">
    <property type="component" value="Chromosome 3"/>
</dbReference>
<feature type="compositionally biased region" description="Basic and acidic residues" evidence="7">
    <location>
        <begin position="1164"/>
        <end position="1178"/>
    </location>
</feature>
<feature type="compositionally biased region" description="Basic and acidic residues" evidence="7">
    <location>
        <begin position="1070"/>
        <end position="1082"/>
    </location>
</feature>
<feature type="compositionally biased region" description="Polar residues" evidence="7">
    <location>
        <begin position="1468"/>
        <end position="1487"/>
    </location>
</feature>
<dbReference type="Pfam" id="PF23774">
    <property type="entry name" value="TPR_GEMI5"/>
    <property type="match status" value="1"/>
</dbReference>
<keyword evidence="2" id="KW-0597">Phosphoprotein</keyword>
<dbReference type="EMBL" id="CP051141">
    <property type="protein sequence ID" value="QIW99112.1"/>
    <property type="molecule type" value="Genomic_DNA"/>
</dbReference>
<evidence type="ECO:0000256" key="7">
    <source>
        <dbReference type="SAM" id="MobiDB-lite"/>
    </source>
</evidence>
<evidence type="ECO:0000256" key="6">
    <source>
        <dbReference type="ARBA" id="ARBA00023242"/>
    </source>
</evidence>
<keyword evidence="3" id="KW-0694">RNA-binding</keyword>
<feature type="compositionally biased region" description="Low complexity" evidence="7">
    <location>
        <begin position="419"/>
        <end position="433"/>
    </location>
</feature>
<feature type="compositionally biased region" description="Basic and acidic residues" evidence="7">
    <location>
        <begin position="824"/>
        <end position="835"/>
    </location>
</feature>
<dbReference type="InterPro" id="IPR034605">
    <property type="entry name" value="PGC-1"/>
</dbReference>
<feature type="compositionally biased region" description="Low complexity" evidence="7">
    <location>
        <begin position="1447"/>
        <end position="1458"/>
    </location>
</feature>
<feature type="compositionally biased region" description="Basic and acidic residues" evidence="7">
    <location>
        <begin position="969"/>
        <end position="1014"/>
    </location>
</feature>
<dbReference type="GO" id="GO:0003712">
    <property type="term" value="F:transcription coregulator activity"/>
    <property type="evidence" value="ECO:0007669"/>
    <property type="project" value="InterPro"/>
</dbReference>
<feature type="region of interest" description="Disordered" evidence="7">
    <location>
        <begin position="787"/>
        <end position="1373"/>
    </location>
</feature>
<evidence type="ECO:0000256" key="4">
    <source>
        <dbReference type="ARBA" id="ARBA00023015"/>
    </source>
</evidence>
<keyword evidence="6" id="KW-0539">Nucleus</keyword>
<dbReference type="InterPro" id="IPR015943">
    <property type="entry name" value="WD40/YVTN_repeat-like_dom_sf"/>
</dbReference>
<feature type="compositionally biased region" description="Polar residues" evidence="7">
    <location>
        <begin position="1282"/>
        <end position="1304"/>
    </location>
</feature>
<evidence type="ECO:0000256" key="1">
    <source>
        <dbReference type="ARBA" id="ARBA00004123"/>
    </source>
</evidence>
<dbReference type="GO" id="GO:0005634">
    <property type="term" value="C:nucleus"/>
    <property type="evidence" value="ECO:0007669"/>
    <property type="project" value="UniProtKB-SubCell"/>
</dbReference>
<dbReference type="SUPFAM" id="SSF50978">
    <property type="entry name" value="WD40 repeat-like"/>
    <property type="match status" value="1"/>
</dbReference>
<dbReference type="Gene3D" id="2.130.10.10">
    <property type="entry name" value="YVTN repeat-like/Quinoprotein amine dehydrogenase"/>
    <property type="match status" value="1"/>
</dbReference>
<evidence type="ECO:0000256" key="5">
    <source>
        <dbReference type="ARBA" id="ARBA00023163"/>
    </source>
</evidence>
<dbReference type="GO" id="GO:0003723">
    <property type="term" value="F:RNA binding"/>
    <property type="evidence" value="ECO:0007669"/>
    <property type="project" value="UniProtKB-KW"/>
</dbReference>
<dbReference type="PANTHER" id="PTHR15528">
    <property type="entry name" value="PEROXISOME PROLIFERATOR ACTIVATED RECEPTOR GAMMA COACTIVATOR 1 PGC-1 -RELATED"/>
    <property type="match status" value="1"/>
</dbReference>
<evidence type="ECO:0000259" key="8">
    <source>
        <dbReference type="Pfam" id="PF23774"/>
    </source>
</evidence>
<feature type="region of interest" description="Disordered" evidence="7">
    <location>
        <begin position="1568"/>
        <end position="1603"/>
    </location>
</feature>
<comment type="subcellular location">
    <subcellularLocation>
        <location evidence="1">Nucleus</location>
    </subcellularLocation>
</comment>
<dbReference type="GO" id="GO:0045944">
    <property type="term" value="P:positive regulation of transcription by RNA polymerase II"/>
    <property type="evidence" value="ECO:0007669"/>
    <property type="project" value="TreeGrafter"/>
</dbReference>
<keyword evidence="10" id="KW-1185">Reference proteome</keyword>
<organism evidence="9 10">
    <name type="scientific">Peltaster fructicola</name>
    <dbReference type="NCBI Taxonomy" id="286661"/>
    <lineage>
        <taxon>Eukaryota</taxon>
        <taxon>Fungi</taxon>
        <taxon>Dikarya</taxon>
        <taxon>Ascomycota</taxon>
        <taxon>Pezizomycotina</taxon>
        <taxon>Dothideomycetes</taxon>
        <taxon>Dothideomycetes incertae sedis</taxon>
        <taxon>Peltaster</taxon>
    </lineage>
</organism>
<feature type="region of interest" description="Disordered" evidence="7">
    <location>
        <begin position="1447"/>
        <end position="1511"/>
    </location>
</feature>
<accession>A0A6H0XWI7</accession>
<proteinExistence type="predicted"/>
<name>A0A6H0XWI7_9PEZI</name>
<dbReference type="PANTHER" id="PTHR15528:SF11">
    <property type="entry name" value="FI18188P1"/>
    <property type="match status" value="1"/>
</dbReference>
<reference evidence="9 10" key="1">
    <citation type="journal article" date="2016" name="Sci. Rep.">
        <title>Peltaster fructicola genome reveals evolution from an invasive phytopathogen to an ectophytic parasite.</title>
        <authorList>
            <person name="Xu C."/>
            <person name="Chen H."/>
            <person name="Gleason M.L."/>
            <person name="Xu J.R."/>
            <person name="Liu H."/>
            <person name="Zhang R."/>
            <person name="Sun G."/>
        </authorList>
    </citation>
    <scope>NUCLEOTIDE SEQUENCE [LARGE SCALE GENOMIC DNA]</scope>
    <source>
        <strain evidence="9 10">LNHT1506</strain>
    </source>
</reference>
<feature type="compositionally biased region" description="Polar residues" evidence="7">
    <location>
        <begin position="934"/>
        <end position="943"/>
    </location>
</feature>
<feature type="compositionally biased region" description="Basic and acidic residues" evidence="7">
    <location>
        <begin position="796"/>
        <end position="807"/>
    </location>
</feature>
<evidence type="ECO:0000313" key="9">
    <source>
        <dbReference type="EMBL" id="QIW99112.1"/>
    </source>
</evidence>
<sequence length="1603" mass="174060">MRGLNSPCRSISVRQRDPIPPNTTVLTPENAEQEFEPCAATGSFLLYAQRNTILVLHHDTLAIERRFELHREDVKWITVDTVSERGSGRLAVSYDTGNTAIVWDIFSGAEVARFSAYDTVNVACFMRNGNIAFGNVQGSIILFEPATSEHISARTIFDPITALAPATDCRTFAVGYLNGSILVATIHPAFTIQHTLTTSRTPSKITGLAWHGSSSKSKTDMLATQTADGDLRVWSVPKTPGPDQPMIIRILNRGDMPSRGPNWFAWSKNGRIVQYLDSETRAWDVRTKKVTFDVIPTIDGITSIANYGPTATLFTLGRGHTVQQYDINPNNSPMQVNNVQHVPANTPPTPPTNLEEHKNPYSTDFAGMAPIIPLTDNESSADEGAAMSPLEKIAREMESLDALESERRDKIMPLSPTVSSRASSTSSRSSGRGFRQRKYLYDRPESSRASTTSGYEGTEFSYGVTAPPRNHENMSIRSSASVASSKYRGSSLRHQILRSPQETEATANMDLFPNVRARLKEVDFRTPHYGNTARTADILRREMISIVFGWNDDVPSLIRDEISRQRPGAASAVLLAKWVGESNSMASMVGSESMTSSDWMLLALSSIEANSQKKVGEAFVQRLLEKGDIHPAVAILIGMGEYNDAIEVYVEQGLWMEALLLCALYSPSDWGRLSFLLRKWGAVAVTEGSPELAVRIFSCASVESTEPWTSPRAQDAAYASAQQKLSEPLSAGPLTSPPLSPPARSASGRLKAKNASLKLITTFGDRLAPVAAGDPTPLAHGVTPIAQTALSPGGDWQRRGPKRDNSEIRTATPGGYNRRKRLPSRSDIDRAKAEAAEMATPLTAAKDTRYRAPSASASRSRRTSSVSRLTEEPASAIRSRPNLLIADADQSRLPSPSEGAFTRFRESSRARGASRNRNPGQLAVQVVETKYDSETLSPSQETSTSDRDIVSPLHTSKAKAIDSYISSVEEARVAARQERAESRRRPSRSRNESRPRTASRARDQSESRRREPRTIKASKRSPSSPVPMSPDDFPPAVSAPPATDDDEDFYRIASPLEPSKDTRTFAQRQRPSDEAKLDDRGRHDKRGAGSAARSPSTPLAGSQEPDTESESRRLRTRAASNVDPQSRRGASRSRARSSSRRPGAESIDDTTEQDMVAPLKPRPRTKEQAARELEERRLSLARRPSAPAIPLPPELTRPIMTPRSNTELGNSPTSYMPPMSRSATVDPDAMARYGKITGTSTSSTPIGLPATPRAMRHPKYMTSNPEKDNTPPVPEIPDLASFSGSALSQATGSMLSTMSPSLVSDHSDSLDTLGPLLPSTVYKGPPSRSASAPPEKSMGGLPSHPAYKPSLSSARGPKGGHIRKISPPDASVITSPNAITSIDEALTDDQQIVIIPEPEASVVMLPELQHLAGPPAPPPPPTMFTQAVANHSGMINIAIDGNESNISSDLSSLSQAPSQFPQPMDRAMTTSPTSRHARSSTNESFTSRMRGVADRMRSSSRTGRVKSPVLTSLSPAPYETVLPHESMARTKSPYEQAMASQTDHGVIPPPPPAPAPPTAGYEHVLNETSIPPRLQNAAYRTPKEIRANMPPDYTQAGAQGGFL</sequence>
<dbReference type="InterPro" id="IPR056421">
    <property type="entry name" value="TPR_GEMI5"/>
</dbReference>
<protein>
    <recommendedName>
        <fullName evidence="8">Gem-associated protein 5 TPR domain-containing protein</fullName>
    </recommendedName>
</protein>
<keyword evidence="5" id="KW-0804">Transcription</keyword>
<evidence type="ECO:0000313" key="10">
    <source>
        <dbReference type="Proteomes" id="UP000503462"/>
    </source>
</evidence>
<feature type="domain" description="Gem-associated protein 5 TPR" evidence="8">
    <location>
        <begin position="548"/>
        <end position="697"/>
    </location>
</feature>
<dbReference type="OrthoDB" id="7326421at2759"/>